<dbReference type="Gene3D" id="3.30.70.260">
    <property type="match status" value="1"/>
</dbReference>
<evidence type="ECO:0000256" key="3">
    <source>
        <dbReference type="ARBA" id="ARBA00022605"/>
    </source>
</evidence>
<dbReference type="SUPFAM" id="SSF53850">
    <property type="entry name" value="Periplasmic binding protein-like II"/>
    <property type="match status" value="1"/>
</dbReference>
<evidence type="ECO:0000256" key="2">
    <source>
        <dbReference type="ARBA" id="ARBA00013147"/>
    </source>
</evidence>
<feature type="domain" description="Prephenate dehydratase" evidence="8">
    <location>
        <begin position="6"/>
        <end position="184"/>
    </location>
</feature>
<dbReference type="InterPro" id="IPR018528">
    <property type="entry name" value="Preph_deHydtase_CS"/>
</dbReference>
<keyword evidence="10" id="KW-1185">Reference proteome</keyword>
<dbReference type="PROSITE" id="PS51171">
    <property type="entry name" value="PREPHENATE_DEHYDR_3"/>
    <property type="match status" value="1"/>
</dbReference>
<dbReference type="EMBL" id="JBHSYQ010000016">
    <property type="protein sequence ID" value="MFC6999817.1"/>
    <property type="molecule type" value="Genomic_DNA"/>
</dbReference>
<comment type="catalytic activity">
    <reaction evidence="7">
        <text>prephenate + H(+) = 3-phenylpyruvate + CO2 + H2O</text>
        <dbReference type="Rhea" id="RHEA:21648"/>
        <dbReference type="ChEBI" id="CHEBI:15377"/>
        <dbReference type="ChEBI" id="CHEBI:15378"/>
        <dbReference type="ChEBI" id="CHEBI:16526"/>
        <dbReference type="ChEBI" id="CHEBI:18005"/>
        <dbReference type="ChEBI" id="CHEBI:29934"/>
        <dbReference type="EC" id="4.2.1.51"/>
    </reaction>
</comment>
<keyword evidence="3" id="KW-0028">Amino-acid biosynthesis</keyword>
<evidence type="ECO:0000256" key="6">
    <source>
        <dbReference type="ARBA" id="ARBA00023239"/>
    </source>
</evidence>
<name>A0ABW2DPR6_9BACT</name>
<dbReference type="PROSITE" id="PS00857">
    <property type="entry name" value="PREPHENATE_DEHYDR_1"/>
    <property type="match status" value="1"/>
</dbReference>
<dbReference type="PIRSF" id="PIRSF001500">
    <property type="entry name" value="Chor_mut_pdt_Ppr"/>
    <property type="match status" value="1"/>
</dbReference>
<dbReference type="Pfam" id="PF00800">
    <property type="entry name" value="PDT"/>
    <property type="match status" value="1"/>
</dbReference>
<comment type="pathway">
    <text evidence="1">Amino-acid biosynthesis; L-phenylalanine biosynthesis; phenylpyruvate from prephenate: step 1/1.</text>
</comment>
<evidence type="ECO:0000259" key="8">
    <source>
        <dbReference type="PROSITE" id="PS51171"/>
    </source>
</evidence>
<dbReference type="PANTHER" id="PTHR21022">
    <property type="entry name" value="PREPHENATE DEHYDRATASE P PROTEIN"/>
    <property type="match status" value="1"/>
</dbReference>
<dbReference type="InterPro" id="IPR008242">
    <property type="entry name" value="Chor_mutase/pphenate_deHydtase"/>
</dbReference>
<evidence type="ECO:0000313" key="9">
    <source>
        <dbReference type="EMBL" id="MFC6999817.1"/>
    </source>
</evidence>
<reference evidence="10" key="1">
    <citation type="journal article" date="2019" name="Int. J. Syst. Evol. Microbiol.">
        <title>The Global Catalogue of Microorganisms (GCM) 10K type strain sequencing project: providing services to taxonomists for standard genome sequencing and annotation.</title>
        <authorList>
            <consortium name="The Broad Institute Genomics Platform"/>
            <consortium name="The Broad Institute Genome Sequencing Center for Infectious Disease"/>
            <person name="Wu L."/>
            <person name="Ma J."/>
        </authorList>
    </citation>
    <scope>NUCLEOTIDE SEQUENCE [LARGE SCALE GENOMIC DNA]</scope>
    <source>
        <strain evidence="10">CGMCC 4.7393</strain>
    </source>
</reference>
<proteinExistence type="predicted"/>
<evidence type="ECO:0000313" key="10">
    <source>
        <dbReference type="Proteomes" id="UP001596405"/>
    </source>
</evidence>
<sequence length="297" mass="32244">MNRAIKIAIQGGAASFHETAAKELFAASSISTLPCSSFEELCHTLQSGVADFAVMAVQNSVAGPILPNYRLLAEHGFSITAERWLLIDQMLMALPGQQLSDIKEIWSHPIALLQCNQFVEAQTNTTSKATADTADTARVIKEQKIEGVAAIASRKAAELYGLEILQENVANELDNFTRFLVIAPTPSLKVANKVTLLLPYPVVRFSLDAVLDVLSTRNLELTMLQPLPSVHPGQPEAWVLEAECHNACQITEALAALQVISPNLQVLGLYEKAKAPLPQNRLNGCLSSVLQKEPELV</sequence>
<dbReference type="CDD" id="cd13631">
    <property type="entry name" value="PBP2_Ct-PDT_like"/>
    <property type="match status" value="1"/>
</dbReference>
<keyword evidence="5" id="KW-0584">Phenylalanine biosynthesis</keyword>
<evidence type="ECO:0000256" key="4">
    <source>
        <dbReference type="ARBA" id="ARBA00023141"/>
    </source>
</evidence>
<keyword evidence="4" id="KW-0057">Aromatic amino acid biosynthesis</keyword>
<evidence type="ECO:0000256" key="5">
    <source>
        <dbReference type="ARBA" id="ARBA00023222"/>
    </source>
</evidence>
<dbReference type="Proteomes" id="UP001596405">
    <property type="component" value="Unassembled WGS sequence"/>
</dbReference>
<dbReference type="InterPro" id="IPR001086">
    <property type="entry name" value="Preph_deHydtase"/>
</dbReference>
<accession>A0ABW2DPR6</accession>
<evidence type="ECO:0000256" key="1">
    <source>
        <dbReference type="ARBA" id="ARBA00004741"/>
    </source>
</evidence>
<dbReference type="PANTHER" id="PTHR21022:SF19">
    <property type="entry name" value="PREPHENATE DEHYDRATASE-RELATED"/>
    <property type="match status" value="1"/>
</dbReference>
<protein>
    <recommendedName>
        <fullName evidence="2">prephenate dehydratase</fullName>
        <ecNumber evidence="2">4.2.1.51</ecNumber>
    </recommendedName>
</protein>
<dbReference type="RefSeq" id="WP_066620568.1">
    <property type="nucleotide sequence ID" value="NZ_JBHSYQ010000016.1"/>
</dbReference>
<evidence type="ECO:0000256" key="7">
    <source>
        <dbReference type="ARBA" id="ARBA00047848"/>
    </source>
</evidence>
<keyword evidence="6" id="KW-0456">Lyase</keyword>
<organism evidence="9 10">
    <name type="scientific">Rufibacter roseus</name>
    <dbReference type="NCBI Taxonomy" id="1567108"/>
    <lineage>
        <taxon>Bacteria</taxon>
        <taxon>Pseudomonadati</taxon>
        <taxon>Bacteroidota</taxon>
        <taxon>Cytophagia</taxon>
        <taxon>Cytophagales</taxon>
        <taxon>Hymenobacteraceae</taxon>
        <taxon>Rufibacter</taxon>
    </lineage>
</organism>
<dbReference type="Gene3D" id="3.40.190.10">
    <property type="entry name" value="Periplasmic binding protein-like II"/>
    <property type="match status" value="2"/>
</dbReference>
<gene>
    <name evidence="9" type="ORF">ACFQHR_19430</name>
</gene>
<dbReference type="EC" id="4.2.1.51" evidence="2"/>
<comment type="caution">
    <text evidence="9">The sequence shown here is derived from an EMBL/GenBank/DDBJ whole genome shotgun (WGS) entry which is preliminary data.</text>
</comment>